<proteinExistence type="inferred from homology"/>
<evidence type="ECO:0000256" key="6">
    <source>
        <dbReference type="ARBA" id="ARBA00022801"/>
    </source>
</evidence>
<protein>
    <recommendedName>
        <fullName evidence="9 11">Ubiquitin carboxyl-terminal hydrolase</fullName>
        <ecNumber evidence="3 11">3.4.19.12</ecNumber>
    </recommendedName>
</protein>
<keyword evidence="7 10" id="KW-0788">Thiol protease</keyword>
<name>A0A8T0EKS5_ARGBR</name>
<evidence type="ECO:0000256" key="8">
    <source>
        <dbReference type="ARBA" id="ARBA00055560"/>
    </source>
</evidence>
<keyword evidence="6 10" id="KW-0378">Hydrolase</keyword>
<dbReference type="PROSITE" id="PS52048">
    <property type="entry name" value="UCH_DOMAIN"/>
    <property type="match status" value="1"/>
</dbReference>
<dbReference type="GO" id="GO:0005737">
    <property type="term" value="C:cytoplasm"/>
    <property type="evidence" value="ECO:0007669"/>
    <property type="project" value="TreeGrafter"/>
</dbReference>
<evidence type="ECO:0000256" key="7">
    <source>
        <dbReference type="ARBA" id="ARBA00022807"/>
    </source>
</evidence>
<evidence type="ECO:0000256" key="1">
    <source>
        <dbReference type="ARBA" id="ARBA00000707"/>
    </source>
</evidence>
<keyword evidence="4 10" id="KW-0645">Protease</keyword>
<dbReference type="InterPro" id="IPR001578">
    <property type="entry name" value="Peptidase_C12_UCH"/>
</dbReference>
<dbReference type="Proteomes" id="UP000807504">
    <property type="component" value="Unassembled WGS sequence"/>
</dbReference>
<accession>A0A8T0EKS5</accession>
<dbReference type="Gene3D" id="3.40.532.10">
    <property type="entry name" value="Peptidase C12, ubiquitin carboxyl-terminal hydrolase"/>
    <property type="match status" value="1"/>
</dbReference>
<dbReference type="FunFam" id="3.40.532.10:FF:000006">
    <property type="entry name" value="Ubiquitin carboxyl-terminal hydrolase"/>
    <property type="match status" value="1"/>
</dbReference>
<dbReference type="InterPro" id="IPR038765">
    <property type="entry name" value="Papain-like_cys_pep_sf"/>
</dbReference>
<dbReference type="GO" id="GO:0016579">
    <property type="term" value="P:protein deubiquitination"/>
    <property type="evidence" value="ECO:0007669"/>
    <property type="project" value="TreeGrafter"/>
</dbReference>
<reference evidence="13" key="2">
    <citation type="submission" date="2020-06" db="EMBL/GenBank/DDBJ databases">
        <authorList>
            <person name="Sheffer M."/>
        </authorList>
    </citation>
    <scope>NUCLEOTIDE SEQUENCE</scope>
</reference>
<evidence type="ECO:0000256" key="11">
    <source>
        <dbReference type="RuleBase" id="RU361215"/>
    </source>
</evidence>
<evidence type="ECO:0000313" key="13">
    <source>
        <dbReference type="EMBL" id="KAF8774560.1"/>
    </source>
</evidence>
<comment type="similarity">
    <text evidence="2 10 11">Belongs to the peptidase C12 family.</text>
</comment>
<dbReference type="EMBL" id="JABXBU010002227">
    <property type="protein sequence ID" value="KAF8774560.1"/>
    <property type="molecule type" value="Genomic_DNA"/>
</dbReference>
<reference evidence="13" key="1">
    <citation type="journal article" date="2020" name="bioRxiv">
        <title>Chromosome-level reference genome of the European wasp spider Argiope bruennichi: a resource for studies on range expansion and evolutionary adaptation.</title>
        <authorList>
            <person name="Sheffer M.M."/>
            <person name="Hoppe A."/>
            <person name="Krehenwinkel H."/>
            <person name="Uhl G."/>
            <person name="Kuss A.W."/>
            <person name="Jensen L."/>
            <person name="Jensen C."/>
            <person name="Gillespie R.G."/>
            <person name="Hoff K.J."/>
            <person name="Prost S."/>
        </authorList>
    </citation>
    <scope>NUCLEOTIDE SEQUENCE</scope>
</reference>
<dbReference type="SUPFAM" id="SSF54001">
    <property type="entry name" value="Cysteine proteinases"/>
    <property type="match status" value="1"/>
</dbReference>
<evidence type="ECO:0000256" key="5">
    <source>
        <dbReference type="ARBA" id="ARBA00022786"/>
    </source>
</evidence>
<evidence type="ECO:0000256" key="4">
    <source>
        <dbReference type="ARBA" id="ARBA00022670"/>
    </source>
</evidence>
<evidence type="ECO:0000313" key="14">
    <source>
        <dbReference type="Proteomes" id="UP000807504"/>
    </source>
</evidence>
<keyword evidence="14" id="KW-1185">Reference proteome</keyword>
<feature type="active site" description="Proton donor" evidence="10">
    <location>
        <position position="165"/>
    </location>
</feature>
<dbReference type="GO" id="GO:0004843">
    <property type="term" value="F:cysteine-type deubiquitinase activity"/>
    <property type="evidence" value="ECO:0007669"/>
    <property type="project" value="UniProtKB-UniRule"/>
</dbReference>
<organism evidence="13 14">
    <name type="scientific">Argiope bruennichi</name>
    <name type="common">Wasp spider</name>
    <name type="synonym">Aranea bruennichi</name>
    <dbReference type="NCBI Taxonomy" id="94029"/>
    <lineage>
        <taxon>Eukaryota</taxon>
        <taxon>Metazoa</taxon>
        <taxon>Ecdysozoa</taxon>
        <taxon>Arthropoda</taxon>
        <taxon>Chelicerata</taxon>
        <taxon>Arachnida</taxon>
        <taxon>Araneae</taxon>
        <taxon>Araneomorphae</taxon>
        <taxon>Entelegynae</taxon>
        <taxon>Araneoidea</taxon>
        <taxon>Araneidae</taxon>
        <taxon>Argiope</taxon>
    </lineage>
</organism>
<dbReference type="PANTHER" id="PTHR10589:SF17">
    <property type="entry name" value="UBIQUITIN CARBOXYL-TERMINAL HYDROLASE"/>
    <property type="match status" value="1"/>
</dbReference>
<dbReference type="GO" id="GO:0006511">
    <property type="term" value="P:ubiquitin-dependent protein catabolic process"/>
    <property type="evidence" value="ECO:0007669"/>
    <property type="project" value="UniProtKB-UniRule"/>
</dbReference>
<feature type="domain" description="UCH catalytic" evidence="12">
    <location>
        <begin position="5"/>
        <end position="240"/>
    </location>
</feature>
<evidence type="ECO:0000256" key="9">
    <source>
        <dbReference type="ARBA" id="ARBA00073226"/>
    </source>
</evidence>
<feature type="site" description="Transition state stabilizer" evidence="10">
    <location>
        <position position="89"/>
    </location>
</feature>
<dbReference type="AlphaFoldDB" id="A0A8T0EKS5"/>
<gene>
    <name evidence="13" type="ORF">HNY73_017098</name>
</gene>
<sequence length="243" mass="27868">MSSLEWLPVVSDPDVMNRFLEKVGVPKQWGISDIVSLDEELLNSVPKPVYAVLLLFPISEDDYEYCMEQEQIARYGHPELDRDIYFMHQTITNGCGVVALIHAIANNIEHLDLPSDSIIKRFIDETRRISPQYKAEVLKTKRDICLALKGSYEDGESFGTKCEYHYITLIHFNSKLYELDGRKLAPVVHGPTSNETFLKDAARVCKEYMERGPMVISRTNRRSRTFEPRNIRFTALAFGAVSM</sequence>
<dbReference type="EC" id="3.4.19.12" evidence="3 11"/>
<evidence type="ECO:0000259" key="12">
    <source>
        <dbReference type="PROSITE" id="PS52048"/>
    </source>
</evidence>
<comment type="caution">
    <text evidence="13">The sequence shown here is derived from an EMBL/GenBank/DDBJ whole genome shotgun (WGS) entry which is preliminary data.</text>
</comment>
<evidence type="ECO:0000256" key="3">
    <source>
        <dbReference type="ARBA" id="ARBA00012759"/>
    </source>
</evidence>
<dbReference type="InterPro" id="IPR036959">
    <property type="entry name" value="Peptidase_C12_UCH_sf"/>
</dbReference>
<dbReference type="OMA" id="CISNGEA"/>
<dbReference type="OrthoDB" id="427186at2759"/>
<feature type="active site" description="Nucleophile" evidence="10">
    <location>
        <position position="95"/>
    </location>
</feature>
<dbReference type="Pfam" id="PF01088">
    <property type="entry name" value="Peptidase_C12"/>
    <property type="match status" value="1"/>
</dbReference>
<dbReference type="PANTHER" id="PTHR10589">
    <property type="entry name" value="UBIQUITIN CARBOXYL-TERMINAL HYDROLASE"/>
    <property type="match status" value="1"/>
</dbReference>
<evidence type="ECO:0000256" key="2">
    <source>
        <dbReference type="ARBA" id="ARBA00009326"/>
    </source>
</evidence>
<comment type="function">
    <text evidence="8">Ubiquitin-protein hydrolase is involved both in the processing of ubiquitin precursors and of ubiquitinated proteins. This enzyme is a thiol protease that recognizes and hydrolyzes a peptide bond at the C-terminal glycine of ubiquitin.</text>
</comment>
<comment type="catalytic activity">
    <reaction evidence="1 10 11">
        <text>Thiol-dependent hydrolysis of ester, thioester, amide, peptide and isopeptide bonds formed by the C-terminal Gly of ubiquitin (a 76-residue protein attached to proteins as an intracellular targeting signal).</text>
        <dbReference type="EC" id="3.4.19.12"/>
    </reaction>
</comment>
<dbReference type="CDD" id="cd09616">
    <property type="entry name" value="Peptidase_C12_UCH_L1_L3"/>
    <property type="match status" value="1"/>
</dbReference>
<feature type="site" description="Important for enzyme activity" evidence="10">
    <location>
        <position position="180"/>
    </location>
</feature>
<keyword evidence="5 10" id="KW-0833">Ubl conjugation pathway</keyword>
<dbReference type="PRINTS" id="PR00707">
    <property type="entry name" value="UBCTHYDRLASE"/>
</dbReference>
<evidence type="ECO:0000256" key="10">
    <source>
        <dbReference type="PROSITE-ProRule" id="PRU01393"/>
    </source>
</evidence>